<dbReference type="PANTHER" id="PTHR13610">
    <property type="entry name" value="METHYLTRANSFERASE DOMAIN-CONTAINING PROTEIN"/>
    <property type="match status" value="1"/>
</dbReference>
<evidence type="ECO:0000313" key="5">
    <source>
        <dbReference type="EMBL" id="BBD78041.1"/>
    </source>
</evidence>
<dbReference type="PANTHER" id="PTHR13610:SF9">
    <property type="entry name" value="FI06469P"/>
    <property type="match status" value="1"/>
</dbReference>
<protein>
    <submittedName>
        <fullName evidence="5">Class I SAM-dependent methyltransferase</fullName>
    </submittedName>
</protein>
<gene>
    <name evidence="5" type="ORF">HPTL_1783</name>
</gene>
<evidence type="ECO:0000313" key="6">
    <source>
        <dbReference type="Proteomes" id="UP000262004"/>
    </source>
</evidence>
<sequence>MTLSLHALPPIAKALLAQLGGWLLAYVSARLGALGESGLSPAWIITIQAAGAAGIAWLLASDRWWIPIHLAFMPAIIAAQRLAIAPYWYLIAFVALWLIFRNTIRTRVPLYLSNAQAVEAIAEQLPTDRPFRFLDLGSGTGALLLPLARRFPNGIFVGIESAPLPLWWARWQAQGQPNLVYRSGDIFAESWQGYDFVYAFLSPAPMGRVARKARKELTPGAVLISNSFPLPDREPGRVQPLDEAGRRTLYWYPF</sequence>
<reference evidence="5 6" key="1">
    <citation type="submission" date="2018-04" db="EMBL/GenBank/DDBJ databases">
        <title>Complete genome sequence of Hydrogenophilus thermoluteolus TH-1.</title>
        <authorList>
            <person name="Arai H."/>
        </authorList>
    </citation>
    <scope>NUCLEOTIDE SEQUENCE [LARGE SCALE GENOMIC DNA]</scope>
    <source>
        <strain evidence="5 6">TH-1</strain>
    </source>
</reference>
<proteinExistence type="predicted"/>
<dbReference type="CDD" id="cd02440">
    <property type="entry name" value="AdoMet_MTases"/>
    <property type="match status" value="1"/>
</dbReference>
<dbReference type="EMBL" id="AP018558">
    <property type="protein sequence ID" value="BBD78041.1"/>
    <property type="molecule type" value="Genomic_DNA"/>
</dbReference>
<dbReference type="GO" id="GO:0032259">
    <property type="term" value="P:methylation"/>
    <property type="evidence" value="ECO:0007669"/>
    <property type="project" value="UniProtKB-KW"/>
</dbReference>
<keyword evidence="4" id="KW-1133">Transmembrane helix</keyword>
<keyword evidence="4" id="KW-0472">Membrane</keyword>
<accession>A0A2Z6DZT5</accession>
<feature type="transmembrane region" description="Helical" evidence="4">
    <location>
        <begin position="39"/>
        <end position="60"/>
    </location>
</feature>
<keyword evidence="6" id="KW-1185">Reference proteome</keyword>
<dbReference type="Gene3D" id="3.40.50.150">
    <property type="entry name" value="Vaccinia Virus protein VP39"/>
    <property type="match status" value="1"/>
</dbReference>
<dbReference type="GO" id="GO:0016279">
    <property type="term" value="F:protein-lysine N-methyltransferase activity"/>
    <property type="evidence" value="ECO:0007669"/>
    <property type="project" value="InterPro"/>
</dbReference>
<dbReference type="InterPro" id="IPR026170">
    <property type="entry name" value="FAM173A/B"/>
</dbReference>
<feature type="transmembrane region" description="Helical" evidence="4">
    <location>
        <begin position="81"/>
        <end position="100"/>
    </location>
</feature>
<organism evidence="5 6">
    <name type="scientific">Hydrogenophilus thermoluteolus</name>
    <name type="common">Pseudomonas hydrogenothermophila</name>
    <dbReference type="NCBI Taxonomy" id="297"/>
    <lineage>
        <taxon>Bacteria</taxon>
        <taxon>Pseudomonadati</taxon>
        <taxon>Pseudomonadota</taxon>
        <taxon>Hydrogenophilia</taxon>
        <taxon>Hydrogenophilales</taxon>
        <taxon>Hydrogenophilaceae</taxon>
        <taxon>Hydrogenophilus</taxon>
    </lineage>
</organism>
<dbReference type="OrthoDB" id="5611641at2"/>
<dbReference type="SUPFAM" id="SSF53335">
    <property type="entry name" value="S-adenosyl-L-methionine-dependent methyltransferases"/>
    <property type="match status" value="1"/>
</dbReference>
<dbReference type="InterPro" id="IPR029063">
    <property type="entry name" value="SAM-dependent_MTases_sf"/>
</dbReference>
<keyword evidence="1 5" id="KW-0489">Methyltransferase</keyword>
<dbReference type="AlphaFoldDB" id="A0A2Z6DZT5"/>
<name>A0A2Z6DZT5_HYDTE</name>
<keyword evidence="3" id="KW-0949">S-adenosyl-L-methionine</keyword>
<evidence type="ECO:0000256" key="4">
    <source>
        <dbReference type="SAM" id="Phobius"/>
    </source>
</evidence>
<keyword evidence="4" id="KW-0812">Transmembrane</keyword>
<evidence type="ECO:0000256" key="1">
    <source>
        <dbReference type="ARBA" id="ARBA00022603"/>
    </source>
</evidence>
<dbReference type="Proteomes" id="UP000262004">
    <property type="component" value="Chromosome"/>
</dbReference>
<dbReference type="RefSeq" id="WP_119335712.1">
    <property type="nucleotide sequence ID" value="NZ_AP018558.1"/>
</dbReference>
<dbReference type="KEGG" id="htl:HPTL_1783"/>
<keyword evidence="2 5" id="KW-0808">Transferase</keyword>
<evidence type="ECO:0000256" key="2">
    <source>
        <dbReference type="ARBA" id="ARBA00022679"/>
    </source>
</evidence>
<evidence type="ECO:0000256" key="3">
    <source>
        <dbReference type="ARBA" id="ARBA00022691"/>
    </source>
</evidence>